<sequence length="36" mass="4234">MSFTGDAWEDKNWHIIDNKTSKWGLHLPGDLNTNQY</sequence>
<proteinExistence type="predicted"/>
<dbReference type="EMBL" id="GGEC01091516">
    <property type="protein sequence ID" value="MBX72000.1"/>
    <property type="molecule type" value="Transcribed_RNA"/>
</dbReference>
<dbReference type="AlphaFoldDB" id="A0A2P2QYB9"/>
<organism evidence="1">
    <name type="scientific">Rhizophora mucronata</name>
    <name type="common">Asiatic mangrove</name>
    <dbReference type="NCBI Taxonomy" id="61149"/>
    <lineage>
        <taxon>Eukaryota</taxon>
        <taxon>Viridiplantae</taxon>
        <taxon>Streptophyta</taxon>
        <taxon>Embryophyta</taxon>
        <taxon>Tracheophyta</taxon>
        <taxon>Spermatophyta</taxon>
        <taxon>Magnoliopsida</taxon>
        <taxon>eudicotyledons</taxon>
        <taxon>Gunneridae</taxon>
        <taxon>Pentapetalae</taxon>
        <taxon>rosids</taxon>
        <taxon>fabids</taxon>
        <taxon>Malpighiales</taxon>
        <taxon>Rhizophoraceae</taxon>
        <taxon>Rhizophora</taxon>
    </lineage>
</organism>
<protein>
    <submittedName>
        <fullName evidence="1">Uncharacterized protein</fullName>
    </submittedName>
</protein>
<name>A0A2P2QYB9_RHIMU</name>
<evidence type="ECO:0000313" key="1">
    <source>
        <dbReference type="EMBL" id="MBX72000.1"/>
    </source>
</evidence>
<reference evidence="1" key="1">
    <citation type="submission" date="2018-02" db="EMBL/GenBank/DDBJ databases">
        <title>Rhizophora mucronata_Transcriptome.</title>
        <authorList>
            <person name="Meera S.P."/>
            <person name="Sreeshan A."/>
            <person name="Augustine A."/>
        </authorList>
    </citation>
    <scope>NUCLEOTIDE SEQUENCE</scope>
    <source>
        <tissue evidence="1">Leaf</tissue>
    </source>
</reference>
<accession>A0A2P2QYB9</accession>